<dbReference type="Proteomes" id="UP000214365">
    <property type="component" value="Unassembled WGS sequence"/>
</dbReference>
<sequence>MSRHFFPFMISQPLNLDLTLALVAILLVTTVQADNGLGTDAPAPVTDIQPSTTAASTGGNGGLSKTAKIVIGVVVGMVGISAICGAVFFFCRRTKKRSDKTKRHETMNSYHDAQRAAHRQHQMPFRSQRQPDPEQGMIEIAKIERENSQTIRDSVLPKYDPSSFPSSQYSIDLSRGAMSLDMPREPLLSYHNHHNRNSLSFSQVIAPLPLPPPPPPLPPMPPAVAWNRRSRVETSNDTRTNSSANNNSSVPAVSVSTGSQERPKGPKKPKPTLARLITNL</sequence>
<feature type="region of interest" description="Disordered" evidence="1">
    <location>
        <begin position="40"/>
        <end position="60"/>
    </location>
</feature>
<feature type="chain" id="PRO_5012601241" description="Mid2 domain-containing protein" evidence="3">
    <location>
        <begin position="34"/>
        <end position="280"/>
    </location>
</feature>
<feature type="compositionally biased region" description="Pro residues" evidence="1">
    <location>
        <begin position="210"/>
        <end position="222"/>
    </location>
</feature>
<keyword evidence="5" id="KW-1185">Reference proteome</keyword>
<dbReference type="GeneID" id="31007978"/>
<feature type="region of interest" description="Disordered" evidence="1">
    <location>
        <begin position="210"/>
        <end position="280"/>
    </location>
</feature>
<dbReference type="RefSeq" id="XP_020116573.1">
    <property type="nucleotide sequence ID" value="XM_020263121.1"/>
</dbReference>
<dbReference type="AlphaFoldDB" id="A0A225A7H1"/>
<keyword evidence="2" id="KW-1133">Transmembrane helix</keyword>
<feature type="signal peptide" evidence="3">
    <location>
        <begin position="1"/>
        <end position="33"/>
    </location>
</feature>
<evidence type="ECO:0008006" key="6">
    <source>
        <dbReference type="Google" id="ProtNLM"/>
    </source>
</evidence>
<comment type="caution">
    <text evidence="4">The sequence shown here is derived from an EMBL/GenBank/DDBJ whole genome shotgun (WGS) entry which is preliminary data.</text>
</comment>
<reference evidence="4 5" key="1">
    <citation type="submission" date="2015-06" db="EMBL/GenBank/DDBJ databases">
        <title>Talaromyces atroroseus IBT 11181 draft genome.</title>
        <authorList>
            <person name="Rasmussen K.B."/>
            <person name="Rasmussen S."/>
            <person name="Petersen B."/>
            <person name="Sicheritz-Ponten T."/>
            <person name="Mortensen U.H."/>
            <person name="Thrane U."/>
        </authorList>
    </citation>
    <scope>NUCLEOTIDE SEQUENCE [LARGE SCALE GENOMIC DNA]</scope>
    <source>
        <strain evidence="4 5">IBT 11181</strain>
    </source>
</reference>
<evidence type="ECO:0000256" key="3">
    <source>
        <dbReference type="SAM" id="SignalP"/>
    </source>
</evidence>
<keyword evidence="2" id="KW-0472">Membrane</keyword>
<protein>
    <recommendedName>
        <fullName evidence="6">Mid2 domain-containing protein</fullName>
    </recommendedName>
</protein>
<evidence type="ECO:0000313" key="5">
    <source>
        <dbReference type="Proteomes" id="UP000214365"/>
    </source>
</evidence>
<feature type="transmembrane region" description="Helical" evidence="2">
    <location>
        <begin position="69"/>
        <end position="91"/>
    </location>
</feature>
<name>A0A225A7H1_TALAT</name>
<evidence type="ECO:0000256" key="2">
    <source>
        <dbReference type="SAM" id="Phobius"/>
    </source>
</evidence>
<accession>A0A225A7H1</accession>
<dbReference type="EMBL" id="LFMY01000014">
    <property type="protein sequence ID" value="OKL56452.1"/>
    <property type="molecule type" value="Genomic_DNA"/>
</dbReference>
<dbReference type="OrthoDB" id="4227463at2759"/>
<gene>
    <name evidence="4" type="ORF">UA08_08222</name>
</gene>
<proteinExistence type="predicted"/>
<keyword evidence="2" id="KW-0812">Transmembrane</keyword>
<evidence type="ECO:0000256" key="1">
    <source>
        <dbReference type="SAM" id="MobiDB-lite"/>
    </source>
</evidence>
<evidence type="ECO:0000313" key="4">
    <source>
        <dbReference type="EMBL" id="OKL56452.1"/>
    </source>
</evidence>
<feature type="compositionally biased region" description="Low complexity" evidence="1">
    <location>
        <begin position="237"/>
        <end position="257"/>
    </location>
</feature>
<keyword evidence="3" id="KW-0732">Signal</keyword>
<organism evidence="4 5">
    <name type="scientific">Talaromyces atroroseus</name>
    <dbReference type="NCBI Taxonomy" id="1441469"/>
    <lineage>
        <taxon>Eukaryota</taxon>
        <taxon>Fungi</taxon>
        <taxon>Dikarya</taxon>
        <taxon>Ascomycota</taxon>
        <taxon>Pezizomycotina</taxon>
        <taxon>Eurotiomycetes</taxon>
        <taxon>Eurotiomycetidae</taxon>
        <taxon>Eurotiales</taxon>
        <taxon>Trichocomaceae</taxon>
        <taxon>Talaromyces</taxon>
        <taxon>Talaromyces sect. Trachyspermi</taxon>
    </lineage>
</organism>